<gene>
    <name evidence="2" type="ORF">TNIN_254981</name>
</gene>
<proteinExistence type="predicted"/>
<organism evidence="2 3">
    <name type="scientific">Trichonephila inaurata madagascariensis</name>
    <dbReference type="NCBI Taxonomy" id="2747483"/>
    <lineage>
        <taxon>Eukaryota</taxon>
        <taxon>Metazoa</taxon>
        <taxon>Ecdysozoa</taxon>
        <taxon>Arthropoda</taxon>
        <taxon>Chelicerata</taxon>
        <taxon>Arachnida</taxon>
        <taxon>Araneae</taxon>
        <taxon>Araneomorphae</taxon>
        <taxon>Entelegynae</taxon>
        <taxon>Araneoidea</taxon>
        <taxon>Nephilidae</taxon>
        <taxon>Trichonephila</taxon>
        <taxon>Trichonephila inaurata</taxon>
    </lineage>
</organism>
<accession>A0A8X6WPW7</accession>
<keyword evidence="3" id="KW-1185">Reference proteome</keyword>
<evidence type="ECO:0000313" key="3">
    <source>
        <dbReference type="Proteomes" id="UP000886998"/>
    </source>
</evidence>
<feature type="region of interest" description="Disordered" evidence="1">
    <location>
        <begin position="26"/>
        <end position="67"/>
    </location>
</feature>
<comment type="caution">
    <text evidence="2">The sequence shown here is derived from an EMBL/GenBank/DDBJ whole genome shotgun (WGS) entry which is preliminary data.</text>
</comment>
<sequence length="108" mass="12351">MVNHIKRKPKRKKVFRVGGSANCEWVPRRGSSARKTIRQSTNPQPVIPRCHPRTFPGLESGSSRRSTRAIRKKLESEKLRKQSSPFTPSVFNLGRFSCELDRGGNNYQ</sequence>
<dbReference type="Proteomes" id="UP000886998">
    <property type="component" value="Unassembled WGS sequence"/>
</dbReference>
<evidence type="ECO:0000313" key="2">
    <source>
        <dbReference type="EMBL" id="GFY38412.1"/>
    </source>
</evidence>
<dbReference type="AlphaFoldDB" id="A0A8X6WPW7"/>
<evidence type="ECO:0000256" key="1">
    <source>
        <dbReference type="SAM" id="MobiDB-lite"/>
    </source>
</evidence>
<name>A0A8X6WPW7_9ARAC</name>
<protein>
    <submittedName>
        <fullName evidence="2">Uncharacterized protein</fullName>
    </submittedName>
</protein>
<reference evidence="2" key="1">
    <citation type="submission" date="2020-08" db="EMBL/GenBank/DDBJ databases">
        <title>Multicomponent nature underlies the extraordinary mechanical properties of spider dragline silk.</title>
        <authorList>
            <person name="Kono N."/>
            <person name="Nakamura H."/>
            <person name="Mori M."/>
            <person name="Yoshida Y."/>
            <person name="Ohtoshi R."/>
            <person name="Malay A.D."/>
            <person name="Moran D.A.P."/>
            <person name="Tomita M."/>
            <person name="Numata K."/>
            <person name="Arakawa K."/>
        </authorList>
    </citation>
    <scope>NUCLEOTIDE SEQUENCE</scope>
</reference>
<dbReference type="EMBL" id="BMAV01000836">
    <property type="protein sequence ID" value="GFY38412.1"/>
    <property type="molecule type" value="Genomic_DNA"/>
</dbReference>